<feature type="domain" description="Penicillin-binding protein transpeptidase" evidence="18">
    <location>
        <begin position="505"/>
        <end position="787"/>
    </location>
</feature>
<keyword evidence="17" id="KW-0812">Transmembrane</keyword>
<dbReference type="NCBIfam" id="TIGR02074">
    <property type="entry name" value="PBP_1a_fam"/>
    <property type="match status" value="1"/>
</dbReference>
<keyword evidence="8" id="KW-0808">Transferase</keyword>
<dbReference type="GO" id="GO:0008955">
    <property type="term" value="F:peptidoglycan glycosyltransferase activity"/>
    <property type="evidence" value="ECO:0007669"/>
    <property type="project" value="UniProtKB-EC"/>
</dbReference>
<evidence type="ECO:0000256" key="1">
    <source>
        <dbReference type="ARBA" id="ARBA00004236"/>
    </source>
</evidence>
<evidence type="ECO:0000256" key="11">
    <source>
        <dbReference type="ARBA" id="ARBA00022984"/>
    </source>
</evidence>
<evidence type="ECO:0000256" key="5">
    <source>
        <dbReference type="ARBA" id="ARBA00022645"/>
    </source>
</evidence>
<dbReference type="GO" id="GO:0008360">
    <property type="term" value="P:regulation of cell shape"/>
    <property type="evidence" value="ECO:0007669"/>
    <property type="project" value="UniProtKB-KW"/>
</dbReference>
<organism evidence="20 21">
    <name type="scientific">Candidatus Gottesmanbacteria bacterium RIFCSPLOWO2_01_FULL_46_9</name>
    <dbReference type="NCBI Taxonomy" id="1798394"/>
    <lineage>
        <taxon>Bacteria</taxon>
        <taxon>Candidatus Gottesmaniibacteriota</taxon>
    </lineage>
</organism>
<evidence type="ECO:0000256" key="9">
    <source>
        <dbReference type="ARBA" id="ARBA00022801"/>
    </source>
</evidence>
<gene>
    <name evidence="20" type="ORF">A3A63_00585</name>
</gene>
<keyword evidence="13" id="KW-0511">Multifunctional enzyme</keyword>
<dbReference type="EMBL" id="MFJX01000021">
    <property type="protein sequence ID" value="OGG31227.1"/>
    <property type="molecule type" value="Genomic_DNA"/>
</dbReference>
<comment type="subcellular location">
    <subcellularLocation>
        <location evidence="1">Cell membrane</location>
    </subcellularLocation>
</comment>
<comment type="catalytic activity">
    <reaction evidence="16">
        <text>[GlcNAc-(1-&gt;4)-Mur2Ac(oyl-L-Ala-gamma-D-Glu-L-Lys-D-Ala-D-Ala)](n)-di-trans,octa-cis-undecaprenyl diphosphate + beta-D-GlcNAc-(1-&gt;4)-Mur2Ac(oyl-L-Ala-gamma-D-Glu-L-Lys-D-Ala-D-Ala)-di-trans,octa-cis-undecaprenyl diphosphate = [GlcNAc-(1-&gt;4)-Mur2Ac(oyl-L-Ala-gamma-D-Glu-L-Lys-D-Ala-D-Ala)](n+1)-di-trans,octa-cis-undecaprenyl diphosphate + di-trans,octa-cis-undecaprenyl diphosphate + H(+)</text>
        <dbReference type="Rhea" id="RHEA:23708"/>
        <dbReference type="Rhea" id="RHEA-COMP:9602"/>
        <dbReference type="Rhea" id="RHEA-COMP:9603"/>
        <dbReference type="ChEBI" id="CHEBI:15378"/>
        <dbReference type="ChEBI" id="CHEBI:58405"/>
        <dbReference type="ChEBI" id="CHEBI:60033"/>
        <dbReference type="ChEBI" id="CHEBI:78435"/>
        <dbReference type="EC" id="2.4.99.28"/>
    </reaction>
</comment>
<dbReference type="PANTHER" id="PTHR32282:SF11">
    <property type="entry name" value="PENICILLIN-BINDING PROTEIN 1B"/>
    <property type="match status" value="1"/>
</dbReference>
<feature type="domain" description="Glycosyl transferase family 51" evidence="19">
    <location>
        <begin position="246"/>
        <end position="417"/>
    </location>
</feature>
<keyword evidence="14" id="KW-0961">Cell wall biogenesis/degradation</keyword>
<evidence type="ECO:0000259" key="18">
    <source>
        <dbReference type="Pfam" id="PF00905"/>
    </source>
</evidence>
<comment type="caution">
    <text evidence="20">The sequence shown here is derived from an EMBL/GenBank/DDBJ whole genome shotgun (WGS) entry which is preliminary data.</text>
</comment>
<evidence type="ECO:0000259" key="19">
    <source>
        <dbReference type="Pfam" id="PF00912"/>
    </source>
</evidence>
<comment type="catalytic activity">
    <reaction evidence="15">
        <text>Preferential cleavage: (Ac)2-L-Lys-D-Ala-|-D-Ala. Also transpeptidation of peptidyl-alanyl moieties that are N-acyl substituents of D-alanine.</text>
        <dbReference type="EC" id="3.4.16.4"/>
    </reaction>
</comment>
<dbReference type="InterPro" id="IPR036950">
    <property type="entry name" value="PBP_transglycosylase"/>
</dbReference>
<keyword evidence="4" id="KW-1003">Cell membrane</keyword>
<keyword evidence="9" id="KW-0378">Hydrolase</keyword>
<dbReference type="Proteomes" id="UP000176450">
    <property type="component" value="Unassembled WGS sequence"/>
</dbReference>
<evidence type="ECO:0000256" key="8">
    <source>
        <dbReference type="ARBA" id="ARBA00022679"/>
    </source>
</evidence>
<comment type="similarity">
    <text evidence="2">In the C-terminal section; belongs to the transpeptidase family.</text>
</comment>
<reference evidence="20 21" key="1">
    <citation type="journal article" date="2016" name="Nat. Commun.">
        <title>Thousands of microbial genomes shed light on interconnected biogeochemical processes in an aquifer system.</title>
        <authorList>
            <person name="Anantharaman K."/>
            <person name="Brown C.T."/>
            <person name="Hug L.A."/>
            <person name="Sharon I."/>
            <person name="Castelle C.J."/>
            <person name="Probst A.J."/>
            <person name="Thomas B.C."/>
            <person name="Singh A."/>
            <person name="Wilkins M.J."/>
            <person name="Karaoz U."/>
            <person name="Brodie E.L."/>
            <person name="Williams K.H."/>
            <person name="Hubbard S.S."/>
            <person name="Banfield J.F."/>
        </authorList>
    </citation>
    <scope>NUCLEOTIDE SEQUENCE [LARGE SCALE GENOMIC DNA]</scope>
</reference>
<dbReference type="GO" id="GO:0071555">
    <property type="term" value="P:cell wall organization"/>
    <property type="evidence" value="ECO:0007669"/>
    <property type="project" value="UniProtKB-KW"/>
</dbReference>
<keyword evidence="11" id="KW-0573">Peptidoglycan synthesis</keyword>
<accession>A0A1F6B3V7</accession>
<evidence type="ECO:0000256" key="7">
    <source>
        <dbReference type="ARBA" id="ARBA00022676"/>
    </source>
</evidence>
<feature type="transmembrane region" description="Helical" evidence="17">
    <location>
        <begin position="196"/>
        <end position="217"/>
    </location>
</feature>
<dbReference type="InterPro" id="IPR001264">
    <property type="entry name" value="Glyco_trans_51"/>
</dbReference>
<dbReference type="Gene3D" id="3.40.710.10">
    <property type="entry name" value="DD-peptidase/beta-lactamase superfamily"/>
    <property type="match status" value="1"/>
</dbReference>
<dbReference type="Gene3D" id="1.10.3810.10">
    <property type="entry name" value="Biosynthetic peptidoglycan transglycosylase-like"/>
    <property type="match status" value="1"/>
</dbReference>
<dbReference type="GO" id="GO:0005886">
    <property type="term" value="C:plasma membrane"/>
    <property type="evidence" value="ECO:0007669"/>
    <property type="project" value="UniProtKB-SubCell"/>
</dbReference>
<evidence type="ECO:0000256" key="10">
    <source>
        <dbReference type="ARBA" id="ARBA00022960"/>
    </source>
</evidence>
<dbReference type="SUPFAM" id="SSF56601">
    <property type="entry name" value="beta-lactamase/transpeptidase-like"/>
    <property type="match status" value="1"/>
</dbReference>
<keyword evidence="12 17" id="KW-0472">Membrane</keyword>
<dbReference type="SUPFAM" id="SSF53955">
    <property type="entry name" value="Lysozyme-like"/>
    <property type="match status" value="1"/>
</dbReference>
<dbReference type="GO" id="GO:0030288">
    <property type="term" value="C:outer membrane-bounded periplasmic space"/>
    <property type="evidence" value="ECO:0007669"/>
    <property type="project" value="TreeGrafter"/>
</dbReference>
<protein>
    <submittedName>
        <fullName evidence="20">Uncharacterized protein</fullName>
    </submittedName>
</protein>
<proteinExistence type="inferred from homology"/>
<dbReference type="GO" id="GO:0008658">
    <property type="term" value="F:penicillin binding"/>
    <property type="evidence" value="ECO:0007669"/>
    <property type="project" value="InterPro"/>
</dbReference>
<dbReference type="GO" id="GO:0006508">
    <property type="term" value="P:proteolysis"/>
    <property type="evidence" value="ECO:0007669"/>
    <property type="project" value="UniProtKB-KW"/>
</dbReference>
<sequence length="843" mass="94398">MARLKDPNMENRPQVHKTLQLILWILAFFVGIGDIVRFLFRLIYLIPFKAYNLISSVLHNGYAAGTHWIHEKFTRAMKPKLPPGRPRKKTSLLLRWNTWIHTLQQATRISRSTLGILLRAWQKRRLLRQQRAFRKKEKQKQLAIVRPHKIHIPTGLLPKFRLPSIQFPIFSRSKIIFQKAQDSKFRTSKIELLKSFITGIAVTILFIFVPYMTYQWLTALPNPQLLSRRDLQVTTKIFDRHSALLFEIYADQNRTPLSLSEIPSFITNATISIEDRDFYRHSGISLRGILRAARETFFNNRVQGGSTITQQLIKSALLSPEVKITRKIKEVILAFWAERLYSKNQILEMYLNQVPYGGTAWGVEAASQTYFGKPAKNLSLSEAALLAGLPQSPTEYSPFGDHPEKAIERQREVLRRMTEDRYITKQQADDALKAPVKFAPPTVAIRAPHFVMYVKNLLEQRYGQRVVEHGGLQIITSLDINIQEKAEEILRNQVEALAPLRVGNGAAVVTNPKTGEILAMVGSKNYFDMESDGNVNVTTSLRQPGSSIKVVNYAAALENGFTAASVLDDSPVLYQSVGSPPYAPVNYDGRFHGPTPLRYALANSYNIPAVKILAKIGIHTMIEKGRLMGITSWEDESRYGLSLTLGGGDLTMLELAKVFGTLANAGKRVDLMPILEVTDYTGRVFERNTPKNGVQATKPETAWIISNILSDNTARIAAFGPNSSLVVANKTVSVKTGTSNDKRDNWTIGYTPSYVTAVWVGNNNNAPMDPYLTSGVTGASPIWHDIMSELLKDKLDEAPVKPNAVIGLPCYFGRQEYFIIGTEPTGGRCAPLPTPSSSPTPTP</sequence>
<evidence type="ECO:0000256" key="13">
    <source>
        <dbReference type="ARBA" id="ARBA00023268"/>
    </source>
</evidence>
<dbReference type="AlphaFoldDB" id="A0A1F6B3V7"/>
<keyword evidence="7" id="KW-0328">Glycosyltransferase</keyword>
<keyword evidence="6" id="KW-0645">Protease</keyword>
<evidence type="ECO:0000256" key="16">
    <source>
        <dbReference type="ARBA" id="ARBA00049902"/>
    </source>
</evidence>
<dbReference type="GO" id="GO:0009252">
    <property type="term" value="P:peptidoglycan biosynthetic process"/>
    <property type="evidence" value="ECO:0007669"/>
    <property type="project" value="UniProtKB-KW"/>
</dbReference>
<dbReference type="PANTHER" id="PTHR32282">
    <property type="entry name" value="BINDING PROTEIN TRANSPEPTIDASE, PUTATIVE-RELATED"/>
    <property type="match status" value="1"/>
</dbReference>
<dbReference type="FunFam" id="1.10.3810.10:FF:000001">
    <property type="entry name" value="Penicillin-binding protein 1A"/>
    <property type="match status" value="1"/>
</dbReference>
<evidence type="ECO:0000256" key="15">
    <source>
        <dbReference type="ARBA" id="ARBA00034000"/>
    </source>
</evidence>
<dbReference type="InterPro" id="IPR050396">
    <property type="entry name" value="Glycosyltr_51/Transpeptidase"/>
</dbReference>
<dbReference type="InterPro" id="IPR023346">
    <property type="entry name" value="Lysozyme-like_dom_sf"/>
</dbReference>
<keyword evidence="10" id="KW-0133">Cell shape</keyword>
<evidence type="ECO:0000256" key="3">
    <source>
        <dbReference type="ARBA" id="ARBA00007739"/>
    </source>
</evidence>
<evidence type="ECO:0000256" key="2">
    <source>
        <dbReference type="ARBA" id="ARBA00007090"/>
    </source>
</evidence>
<dbReference type="GO" id="GO:0009002">
    <property type="term" value="F:serine-type D-Ala-D-Ala carboxypeptidase activity"/>
    <property type="evidence" value="ECO:0007669"/>
    <property type="project" value="UniProtKB-EC"/>
</dbReference>
<evidence type="ECO:0000256" key="12">
    <source>
        <dbReference type="ARBA" id="ARBA00023136"/>
    </source>
</evidence>
<comment type="similarity">
    <text evidence="3">In the N-terminal section; belongs to the glycosyltransferase 51 family.</text>
</comment>
<evidence type="ECO:0000256" key="14">
    <source>
        <dbReference type="ARBA" id="ARBA00023316"/>
    </source>
</evidence>
<keyword evidence="17" id="KW-1133">Transmembrane helix</keyword>
<evidence type="ECO:0000256" key="4">
    <source>
        <dbReference type="ARBA" id="ARBA00022475"/>
    </source>
</evidence>
<dbReference type="InterPro" id="IPR012338">
    <property type="entry name" value="Beta-lactam/transpept-like"/>
</dbReference>
<name>A0A1F6B3V7_9BACT</name>
<dbReference type="Pfam" id="PF00905">
    <property type="entry name" value="Transpeptidase"/>
    <property type="match status" value="1"/>
</dbReference>
<evidence type="ECO:0000256" key="17">
    <source>
        <dbReference type="SAM" id="Phobius"/>
    </source>
</evidence>
<dbReference type="Pfam" id="PF00912">
    <property type="entry name" value="Transgly"/>
    <property type="match status" value="1"/>
</dbReference>
<evidence type="ECO:0000313" key="20">
    <source>
        <dbReference type="EMBL" id="OGG31227.1"/>
    </source>
</evidence>
<evidence type="ECO:0000313" key="21">
    <source>
        <dbReference type="Proteomes" id="UP000176450"/>
    </source>
</evidence>
<evidence type="ECO:0000256" key="6">
    <source>
        <dbReference type="ARBA" id="ARBA00022670"/>
    </source>
</evidence>
<keyword evidence="5" id="KW-0121">Carboxypeptidase</keyword>
<feature type="transmembrane region" description="Helical" evidence="17">
    <location>
        <begin position="50"/>
        <end position="70"/>
    </location>
</feature>
<dbReference type="InterPro" id="IPR001460">
    <property type="entry name" value="PCN-bd_Tpept"/>
</dbReference>
<feature type="transmembrane region" description="Helical" evidence="17">
    <location>
        <begin position="21"/>
        <end position="44"/>
    </location>
</feature>